<gene>
    <name evidence="3" type="ORF">HDK90DRAFT_533521</name>
</gene>
<accession>A0ABR1YPB6</accession>
<dbReference type="EMBL" id="JBBWRZ010000005">
    <property type="protein sequence ID" value="KAK8235290.1"/>
    <property type="molecule type" value="Genomic_DNA"/>
</dbReference>
<feature type="domain" description="DUF7918" evidence="2">
    <location>
        <begin position="75"/>
        <end position="172"/>
    </location>
</feature>
<protein>
    <recommendedName>
        <fullName evidence="2">DUF7918 domain-containing protein</fullName>
    </recommendedName>
</protein>
<reference evidence="3 4" key="1">
    <citation type="submission" date="2024-04" db="EMBL/GenBank/DDBJ databases">
        <title>Phyllosticta paracitricarpa is synonymous to the EU quarantine fungus P. citricarpa based on phylogenomic analyses.</title>
        <authorList>
            <consortium name="Lawrence Berkeley National Laboratory"/>
            <person name="Van Ingen-Buijs V.A."/>
            <person name="Van Westerhoven A.C."/>
            <person name="Haridas S."/>
            <person name="Skiadas P."/>
            <person name="Martin F."/>
            <person name="Groenewald J.Z."/>
            <person name="Crous P.W."/>
            <person name="Seidl M.F."/>
        </authorList>
    </citation>
    <scope>NUCLEOTIDE SEQUENCE [LARGE SCALE GENOMIC DNA]</scope>
    <source>
        <strain evidence="3 4">CBS 123374</strain>
    </source>
</reference>
<name>A0ABR1YPB6_9PEZI</name>
<sequence>MHLDGIGVWIEARDNAKDAVYEEFIEKEEEEPPEEKPPEPRFPLGERFPLPEEIHNLQELLERYRVWLAEQGQAKEDTPHFEPHKSTCYIEAHTGTMFKIKIRIMKSFDMHNAAALRLYVTIDNEWEFGYSACVTKKELERAQDGGSMVGEVLFDVDYDNGNKYEMRFEKVEESKGKGKGRAHSSEPLHVDVENLITVIAQRVARIPDDEICVLPTRSPALHASRMARYLEEHRVVSQYVKPCLAGRLEKGFEIPWENWKPLGFDAWKQDPSIWWDPTGDKQAGRPYIFEFRYRSQEQLQALDLVSMRYDANDGRKNDSEQNKGGEEKDDSNKENEAPTAGDNNYDPAEDQDDSVASSESSLEEHELPPVASAFGTPNAEGYLVERDEIITATRAIALSSGQARVFELESQDPGVIVFFQHDLDQDEESEGQRAIAQIWRERYLTNAGDILTLTLAIAAVSSEMGIEGTLDGFQVYYECSVEAKRHVMRMTGM</sequence>
<dbReference type="InterPro" id="IPR057678">
    <property type="entry name" value="DUF7918"/>
</dbReference>
<comment type="caution">
    <text evidence="3">The sequence shown here is derived from an EMBL/GenBank/DDBJ whole genome shotgun (WGS) entry which is preliminary data.</text>
</comment>
<feature type="region of interest" description="Disordered" evidence="1">
    <location>
        <begin position="310"/>
        <end position="376"/>
    </location>
</feature>
<dbReference type="Pfam" id="PF25534">
    <property type="entry name" value="DUF7918"/>
    <property type="match status" value="1"/>
</dbReference>
<feature type="compositionally biased region" description="Basic and acidic residues" evidence="1">
    <location>
        <begin position="310"/>
        <end position="336"/>
    </location>
</feature>
<evidence type="ECO:0000259" key="2">
    <source>
        <dbReference type="Pfam" id="PF25534"/>
    </source>
</evidence>
<keyword evidence="4" id="KW-1185">Reference proteome</keyword>
<evidence type="ECO:0000313" key="3">
    <source>
        <dbReference type="EMBL" id="KAK8235290.1"/>
    </source>
</evidence>
<dbReference type="Proteomes" id="UP001492380">
    <property type="component" value="Unassembled WGS sequence"/>
</dbReference>
<evidence type="ECO:0000256" key="1">
    <source>
        <dbReference type="SAM" id="MobiDB-lite"/>
    </source>
</evidence>
<proteinExistence type="predicted"/>
<evidence type="ECO:0000313" key="4">
    <source>
        <dbReference type="Proteomes" id="UP001492380"/>
    </source>
</evidence>
<organism evidence="3 4">
    <name type="scientific">Phyllosticta capitalensis</name>
    <dbReference type="NCBI Taxonomy" id="121624"/>
    <lineage>
        <taxon>Eukaryota</taxon>
        <taxon>Fungi</taxon>
        <taxon>Dikarya</taxon>
        <taxon>Ascomycota</taxon>
        <taxon>Pezizomycotina</taxon>
        <taxon>Dothideomycetes</taxon>
        <taxon>Dothideomycetes incertae sedis</taxon>
        <taxon>Botryosphaeriales</taxon>
        <taxon>Phyllostictaceae</taxon>
        <taxon>Phyllosticta</taxon>
    </lineage>
</organism>